<reference evidence="4 5" key="1">
    <citation type="journal article" date="2013" name="Curr. Biol.">
        <title>The Genome of the Foraminiferan Reticulomyxa filosa.</title>
        <authorList>
            <person name="Glockner G."/>
            <person name="Hulsmann N."/>
            <person name="Schleicher M."/>
            <person name="Noegel A.A."/>
            <person name="Eichinger L."/>
            <person name="Gallinger C."/>
            <person name="Pawlowski J."/>
            <person name="Sierra R."/>
            <person name="Euteneuer U."/>
            <person name="Pillet L."/>
            <person name="Moustafa A."/>
            <person name="Platzer M."/>
            <person name="Groth M."/>
            <person name="Szafranski K."/>
            <person name="Schliwa M."/>
        </authorList>
    </citation>
    <scope>NUCLEOTIDE SEQUENCE [LARGE SCALE GENOMIC DNA]</scope>
</reference>
<sequence>MTSTDMKVEEIGHLSTKLLFQTLPPLPYPLKTPACVAHKQEILICGGDNNSKCYSYHIPTKKYKYICCYPKKMSLYGHCVVKLLNKENLNDITLLSFGGFDFTNTLTLVMKYKSVWENNEEVKNEWTSLTDDNNSSIYIRSEKDSYMGARAIVGGNKNNLLFITYYPQNIDILDLNTYKYIKRDILPITTSIRFHCFISNKEKEMYLFHSKNGLKIKYNEEQNIFQFTDIRICTAIRSLYSYSYLYVDDIILFFGGNDISGINISKDIYSYSIQKDKWIKYEQTLPYILAYSTAILSEDNKFIFILGGSVKMKELSTNIITNVKEWKKDMTQMEKKWFEEEEERKEDEDIQKDLTEGFDIKKLKVKKKLFKTKEITIIMRYWIHLLSIKRWVNDITIIIFRYILQKYFKPLKYFQEYSVYINNAKFSPDGTKIVSSSAEKIIEIWDITSGKVIKTLKGHTHSVYNVEFSSDGNMIVSCSEDGTIRLWDIRSEGNEIKKLQGHSDYVTCATFSLDCNMIVSCSYDTTIRIWNVYSGKEIKKLEGHSLWINNVQFSSNNKYIVSSSNDNTIGIWDLQSGNLFQLLKGHSDSVTKAFFSSNNHFIVSSSDDNTIRLWDVTSGKELQKFEGHSKPVKDIRFFPDCQTIVSCSTDKTIRLWDIKLGVEIQKLDVHADWITGLDVSPDGHTILLSSWDKPIHLWVRL</sequence>
<evidence type="ECO:0000256" key="3">
    <source>
        <dbReference type="PROSITE-ProRule" id="PRU00221"/>
    </source>
</evidence>
<feature type="repeat" description="WD" evidence="3">
    <location>
        <begin position="541"/>
        <end position="582"/>
    </location>
</feature>
<gene>
    <name evidence="4" type="ORF">RFI_15448</name>
</gene>
<dbReference type="InterPro" id="IPR015943">
    <property type="entry name" value="WD40/YVTN_repeat-like_dom_sf"/>
</dbReference>
<feature type="repeat" description="WD" evidence="3">
    <location>
        <begin position="499"/>
        <end position="540"/>
    </location>
</feature>
<dbReference type="PANTHER" id="PTHR22847">
    <property type="entry name" value="WD40 REPEAT PROTEIN"/>
    <property type="match status" value="1"/>
</dbReference>
<keyword evidence="5" id="KW-1185">Reference proteome</keyword>
<dbReference type="PANTHER" id="PTHR22847:SF637">
    <property type="entry name" value="WD REPEAT DOMAIN 5B"/>
    <property type="match status" value="1"/>
</dbReference>
<organism evidence="4 5">
    <name type="scientific">Reticulomyxa filosa</name>
    <dbReference type="NCBI Taxonomy" id="46433"/>
    <lineage>
        <taxon>Eukaryota</taxon>
        <taxon>Sar</taxon>
        <taxon>Rhizaria</taxon>
        <taxon>Retaria</taxon>
        <taxon>Foraminifera</taxon>
        <taxon>Monothalamids</taxon>
        <taxon>Reticulomyxidae</taxon>
        <taxon>Reticulomyxa</taxon>
    </lineage>
</organism>
<evidence type="ECO:0000256" key="1">
    <source>
        <dbReference type="ARBA" id="ARBA00022574"/>
    </source>
</evidence>
<dbReference type="Pfam" id="PF00400">
    <property type="entry name" value="WD40"/>
    <property type="match status" value="7"/>
</dbReference>
<dbReference type="Gene3D" id="2.130.10.10">
    <property type="entry name" value="YVTN repeat-like/Quinoprotein amine dehydrogenase"/>
    <property type="match status" value="3"/>
</dbReference>
<dbReference type="CDD" id="cd00200">
    <property type="entry name" value="WD40"/>
    <property type="match status" value="1"/>
</dbReference>
<dbReference type="AlphaFoldDB" id="X6N6T1"/>
<dbReference type="SMART" id="SM00320">
    <property type="entry name" value="WD40"/>
    <property type="match status" value="7"/>
</dbReference>
<feature type="repeat" description="WD" evidence="3">
    <location>
        <begin position="667"/>
        <end position="698"/>
    </location>
</feature>
<feature type="repeat" description="WD" evidence="3">
    <location>
        <begin position="583"/>
        <end position="624"/>
    </location>
</feature>
<name>X6N6T1_RETFI</name>
<evidence type="ECO:0000313" key="4">
    <source>
        <dbReference type="EMBL" id="ETO21756.1"/>
    </source>
</evidence>
<dbReference type="EMBL" id="ASPP01011328">
    <property type="protein sequence ID" value="ETO21756.1"/>
    <property type="molecule type" value="Genomic_DNA"/>
</dbReference>
<evidence type="ECO:0000313" key="5">
    <source>
        <dbReference type="Proteomes" id="UP000023152"/>
    </source>
</evidence>
<dbReference type="PRINTS" id="PR00320">
    <property type="entry name" value="GPROTEINBRPT"/>
</dbReference>
<dbReference type="InterPro" id="IPR015915">
    <property type="entry name" value="Kelch-typ_b-propeller"/>
</dbReference>
<dbReference type="SUPFAM" id="SSF117281">
    <property type="entry name" value="Kelch motif"/>
    <property type="match status" value="1"/>
</dbReference>
<keyword evidence="1 3" id="KW-0853">WD repeat</keyword>
<dbReference type="InterPro" id="IPR001680">
    <property type="entry name" value="WD40_rpt"/>
</dbReference>
<feature type="repeat" description="WD" evidence="3">
    <location>
        <begin position="456"/>
        <end position="491"/>
    </location>
</feature>
<dbReference type="SUPFAM" id="SSF50978">
    <property type="entry name" value="WD40 repeat-like"/>
    <property type="match status" value="1"/>
</dbReference>
<keyword evidence="2" id="KW-0677">Repeat</keyword>
<protein>
    <submittedName>
        <fullName evidence="4">G-protein beta WD-40 repeats containing protein</fullName>
    </submittedName>
</protein>
<dbReference type="GO" id="GO:1990234">
    <property type="term" value="C:transferase complex"/>
    <property type="evidence" value="ECO:0007669"/>
    <property type="project" value="UniProtKB-ARBA"/>
</dbReference>
<feature type="repeat" description="WD" evidence="3">
    <location>
        <begin position="625"/>
        <end position="666"/>
    </location>
</feature>
<accession>X6N6T1</accession>
<dbReference type="InterPro" id="IPR019775">
    <property type="entry name" value="WD40_repeat_CS"/>
</dbReference>
<dbReference type="PROSITE" id="PS50294">
    <property type="entry name" value="WD_REPEATS_REGION"/>
    <property type="match status" value="7"/>
</dbReference>
<feature type="repeat" description="WD" evidence="3">
    <location>
        <begin position="414"/>
        <end position="455"/>
    </location>
</feature>
<comment type="caution">
    <text evidence="4">The sequence shown here is derived from an EMBL/GenBank/DDBJ whole genome shotgun (WGS) entry which is preliminary data.</text>
</comment>
<dbReference type="Gene3D" id="2.120.10.80">
    <property type="entry name" value="Kelch-type beta propeller"/>
    <property type="match status" value="2"/>
</dbReference>
<proteinExistence type="predicted"/>
<dbReference type="PROSITE" id="PS50082">
    <property type="entry name" value="WD_REPEATS_2"/>
    <property type="match status" value="7"/>
</dbReference>
<dbReference type="InterPro" id="IPR020472">
    <property type="entry name" value="WD40_PAC1"/>
</dbReference>
<evidence type="ECO:0000256" key="2">
    <source>
        <dbReference type="ARBA" id="ARBA00022737"/>
    </source>
</evidence>
<dbReference type="Proteomes" id="UP000023152">
    <property type="component" value="Unassembled WGS sequence"/>
</dbReference>
<dbReference type="PROSITE" id="PS00678">
    <property type="entry name" value="WD_REPEATS_1"/>
    <property type="match status" value="5"/>
</dbReference>
<dbReference type="InterPro" id="IPR036322">
    <property type="entry name" value="WD40_repeat_dom_sf"/>
</dbReference>